<feature type="transmembrane region" description="Helical" evidence="7">
    <location>
        <begin position="435"/>
        <end position="457"/>
    </location>
</feature>
<dbReference type="GO" id="GO:0022857">
    <property type="term" value="F:transmembrane transporter activity"/>
    <property type="evidence" value="ECO:0007669"/>
    <property type="project" value="TreeGrafter"/>
</dbReference>
<feature type="transmembrane region" description="Helical" evidence="7">
    <location>
        <begin position="983"/>
        <end position="1006"/>
    </location>
</feature>
<comment type="subcellular location">
    <subcellularLocation>
        <location evidence="1">Cell membrane</location>
        <topology evidence="1">Multi-pass membrane protein</topology>
    </subcellularLocation>
</comment>
<proteinExistence type="inferred from homology"/>
<keyword evidence="5 7" id="KW-0472">Membrane</keyword>
<reference evidence="9 10" key="1">
    <citation type="submission" date="2019-03" db="EMBL/GenBank/DDBJ databases">
        <title>Draft genome sequences of novel Actinobacteria.</title>
        <authorList>
            <person name="Sahin N."/>
            <person name="Ay H."/>
            <person name="Saygin H."/>
        </authorList>
    </citation>
    <scope>NUCLEOTIDE SEQUENCE [LARGE SCALE GENOMIC DNA]</scope>
    <source>
        <strain evidence="9 10">DSM 45347</strain>
    </source>
</reference>
<accession>A0A4V2XLS4</accession>
<protein>
    <submittedName>
        <fullName evidence="9">ABC transporter permease</fullName>
    </submittedName>
</protein>
<name>A0A4V2XLS4_9ACTN</name>
<evidence type="ECO:0000256" key="5">
    <source>
        <dbReference type="ARBA" id="ARBA00023136"/>
    </source>
</evidence>
<feature type="transmembrane region" description="Helical" evidence="7">
    <location>
        <begin position="1079"/>
        <end position="1099"/>
    </location>
</feature>
<dbReference type="OrthoDB" id="5101691at2"/>
<feature type="transmembrane region" description="Helical" evidence="7">
    <location>
        <begin position="486"/>
        <end position="506"/>
    </location>
</feature>
<evidence type="ECO:0000256" key="1">
    <source>
        <dbReference type="ARBA" id="ARBA00004651"/>
    </source>
</evidence>
<feature type="domain" description="ABC3 transporter permease C-terminal" evidence="8">
    <location>
        <begin position="993"/>
        <end position="1098"/>
    </location>
</feature>
<evidence type="ECO:0000256" key="6">
    <source>
        <dbReference type="ARBA" id="ARBA00038076"/>
    </source>
</evidence>
<dbReference type="InterPro" id="IPR050250">
    <property type="entry name" value="Macrolide_Exporter_MacB"/>
</dbReference>
<evidence type="ECO:0000256" key="7">
    <source>
        <dbReference type="SAM" id="Phobius"/>
    </source>
</evidence>
<dbReference type="PANTHER" id="PTHR30572:SF4">
    <property type="entry name" value="ABC TRANSPORTER PERMEASE YTRF"/>
    <property type="match status" value="1"/>
</dbReference>
<evidence type="ECO:0000313" key="9">
    <source>
        <dbReference type="EMBL" id="TDC11556.1"/>
    </source>
</evidence>
<evidence type="ECO:0000313" key="10">
    <source>
        <dbReference type="Proteomes" id="UP000295431"/>
    </source>
</evidence>
<dbReference type="Pfam" id="PF02687">
    <property type="entry name" value="FtsX"/>
    <property type="match status" value="2"/>
</dbReference>
<comment type="caution">
    <text evidence="9">The sequence shown here is derived from an EMBL/GenBank/DDBJ whole genome shotgun (WGS) entry which is preliminary data.</text>
</comment>
<gene>
    <name evidence="9" type="ORF">E1284_27985</name>
</gene>
<dbReference type="AlphaFoldDB" id="A0A4V2XLS4"/>
<dbReference type="EMBL" id="SMJW01000176">
    <property type="protein sequence ID" value="TDC11556.1"/>
    <property type="molecule type" value="Genomic_DNA"/>
</dbReference>
<feature type="transmembrane region" description="Helical" evidence="7">
    <location>
        <begin position="543"/>
        <end position="563"/>
    </location>
</feature>
<evidence type="ECO:0000256" key="4">
    <source>
        <dbReference type="ARBA" id="ARBA00022989"/>
    </source>
</evidence>
<comment type="similarity">
    <text evidence="6">Belongs to the ABC-4 integral membrane protein family.</text>
</comment>
<dbReference type="PANTHER" id="PTHR30572">
    <property type="entry name" value="MEMBRANE COMPONENT OF TRANSPORTER-RELATED"/>
    <property type="match status" value="1"/>
</dbReference>
<feature type="domain" description="ABC3 transporter permease C-terminal" evidence="8">
    <location>
        <begin position="305"/>
        <end position="418"/>
    </location>
</feature>
<keyword evidence="2" id="KW-1003">Cell membrane</keyword>
<evidence type="ECO:0000256" key="2">
    <source>
        <dbReference type="ARBA" id="ARBA00022475"/>
    </source>
</evidence>
<feature type="transmembrane region" description="Helical" evidence="7">
    <location>
        <begin position="1037"/>
        <end position="1059"/>
    </location>
</feature>
<evidence type="ECO:0000259" key="8">
    <source>
        <dbReference type="Pfam" id="PF02687"/>
    </source>
</evidence>
<dbReference type="GO" id="GO:0005886">
    <property type="term" value="C:plasma membrane"/>
    <property type="evidence" value="ECO:0007669"/>
    <property type="project" value="UniProtKB-SubCell"/>
</dbReference>
<sequence length="1121" mass="115381">MGRRGLVLSRMAGDRTLVLAACATALFATTVLAALIGYTASVTGEGLRRTLAAATFETAGTAIGVHVPANGLPGVRDQVGRGLKDVYGEVPLTISMSARSDTYTLPGQEGGDHPDLTAFETWTGLEKHARLTAGRWPRPDGGGGDMIEAVLPVPAARAVRAGVGDVLTLHGRVDEKSVVKVRVVGVFEVRDPNGYFWQDDRLMTAGVERFDYTTYGPFVVPPEVFGERFTGTGFDARFTVLPDLRGVAAGDLGRLHDRVASAQGVLERTRGGGTQFVVVTRLTELVGQLRDAVLVARSTMLIPVIQLVLLAGCAWLLVARLLTDHRRAEVALLRTRGLGVWQLARLGLAEGLLIVLPAAVLGPLLAGPLLRLAGHAPAVRASGLRLDAGPLVPLWAVSVPAALACAVALAVPALRGARRTFVQVQTGLGRPPRGAGFGPGADLALLLVAGLAIWQLARYGAAGTGTGTGQGPGAAIGDGLAGVDPFIVAGPALALLAGGVLLLRLLPAASRIAERAAARSRGLVPVLGTRQVGRRRLRYAGPVLLLAMAMAVGVLSVATMATWRRSQTDQADFQSGADLRLAGPDAVEGPGPLGRGGRFAALPGVTAATAVLRMDADVGDRPATVLGVDAGALGSVLRVQPGLRRDLRLGELAGARPAVPAVAVPGRPRTLRFDVRLRRAGPLPDALRGQESSAFTAFRAAVTLVDARGLAQRMTLPPLAADGDERTLVLDLADLAGPGGVLAYPLSIRSIDYAYDLNPVAGPLDLDLLRVRGEDGDAAPPAGVRWDAFGLSTDARTSVAPTAAPLPGGLLRFSVPATPYQRGYAGEGVIVPQVFAHAMAATSAPPSHVSDNADLRPAVPGVITSAMAARANVGAGGTVTLSTAAGDQPVEVVGVAPALPSVPAGEPGALVDLPTLTERWTAAAGTDPAALAPGEWWASVRGGRTGPATRALDAHPAWGKAEADRAALRVRLRDAPLGAGLQGALVLGAGTGLVFALIAFVVNAAVTGGERSREFGVLRILGVHPRQVAGMLAVEQAYLAALGLLGGTVIGLLVARLAVPHIVLGVRAARPYPPVAAVFPWPVLLAVVAGVAAVLALVLRVMIGALRRRNLATDLRVGEDR</sequence>
<dbReference type="InterPro" id="IPR003838">
    <property type="entry name" value="ABC3_permease_C"/>
</dbReference>
<feature type="transmembrane region" description="Helical" evidence="7">
    <location>
        <begin position="343"/>
        <end position="366"/>
    </location>
</feature>
<dbReference type="Proteomes" id="UP000295431">
    <property type="component" value="Unassembled WGS sequence"/>
</dbReference>
<feature type="transmembrane region" description="Helical" evidence="7">
    <location>
        <begin position="392"/>
        <end position="414"/>
    </location>
</feature>
<feature type="transmembrane region" description="Helical" evidence="7">
    <location>
        <begin position="300"/>
        <end position="322"/>
    </location>
</feature>
<keyword evidence="4 7" id="KW-1133">Transmembrane helix</keyword>
<dbReference type="RefSeq" id="WP_131943139.1">
    <property type="nucleotide sequence ID" value="NZ_BAAAMX010000020.1"/>
</dbReference>
<keyword evidence="10" id="KW-1185">Reference proteome</keyword>
<evidence type="ECO:0000256" key="3">
    <source>
        <dbReference type="ARBA" id="ARBA00022692"/>
    </source>
</evidence>
<organism evidence="9 10">
    <name type="scientific">Actinomadura bangladeshensis</name>
    <dbReference type="NCBI Taxonomy" id="453573"/>
    <lineage>
        <taxon>Bacteria</taxon>
        <taxon>Bacillati</taxon>
        <taxon>Actinomycetota</taxon>
        <taxon>Actinomycetes</taxon>
        <taxon>Streptosporangiales</taxon>
        <taxon>Thermomonosporaceae</taxon>
        <taxon>Actinomadura</taxon>
    </lineage>
</organism>
<keyword evidence="3 7" id="KW-0812">Transmembrane</keyword>